<sequence>MSSGEENISSCANPPYLLDEHQTLILTAVSGEDAGPLGNVRLSKRCLFIPEYPGWHRVPCVVALTKQIDISSRETSVVTSVFRRRFSLCNEIG</sequence>
<organism evidence="1 2">
    <name type="scientific">Araneus ventricosus</name>
    <name type="common">Orbweaver spider</name>
    <name type="synonym">Epeira ventricosa</name>
    <dbReference type="NCBI Taxonomy" id="182803"/>
    <lineage>
        <taxon>Eukaryota</taxon>
        <taxon>Metazoa</taxon>
        <taxon>Ecdysozoa</taxon>
        <taxon>Arthropoda</taxon>
        <taxon>Chelicerata</taxon>
        <taxon>Arachnida</taxon>
        <taxon>Araneae</taxon>
        <taxon>Araneomorphae</taxon>
        <taxon>Entelegynae</taxon>
        <taxon>Araneoidea</taxon>
        <taxon>Araneidae</taxon>
        <taxon>Araneus</taxon>
    </lineage>
</organism>
<dbReference type="AlphaFoldDB" id="A0A4Y2J947"/>
<protein>
    <submittedName>
        <fullName evidence="1">Uncharacterized protein</fullName>
    </submittedName>
</protein>
<name>A0A4Y2J947_ARAVE</name>
<keyword evidence="2" id="KW-1185">Reference proteome</keyword>
<gene>
    <name evidence="1" type="ORF">AVEN_108461_1</name>
</gene>
<evidence type="ECO:0000313" key="2">
    <source>
        <dbReference type="Proteomes" id="UP000499080"/>
    </source>
</evidence>
<comment type="caution">
    <text evidence="1">The sequence shown here is derived from an EMBL/GenBank/DDBJ whole genome shotgun (WGS) entry which is preliminary data.</text>
</comment>
<evidence type="ECO:0000313" key="1">
    <source>
        <dbReference type="EMBL" id="GBM86454.1"/>
    </source>
</evidence>
<dbReference type="EMBL" id="BGPR01003314">
    <property type="protein sequence ID" value="GBM86454.1"/>
    <property type="molecule type" value="Genomic_DNA"/>
</dbReference>
<proteinExistence type="predicted"/>
<dbReference type="Proteomes" id="UP000499080">
    <property type="component" value="Unassembled WGS sequence"/>
</dbReference>
<accession>A0A4Y2J947</accession>
<reference evidence="1 2" key="1">
    <citation type="journal article" date="2019" name="Sci. Rep.">
        <title>Orb-weaving spider Araneus ventricosus genome elucidates the spidroin gene catalogue.</title>
        <authorList>
            <person name="Kono N."/>
            <person name="Nakamura H."/>
            <person name="Ohtoshi R."/>
            <person name="Moran D.A.P."/>
            <person name="Shinohara A."/>
            <person name="Yoshida Y."/>
            <person name="Fujiwara M."/>
            <person name="Mori M."/>
            <person name="Tomita M."/>
            <person name="Arakawa K."/>
        </authorList>
    </citation>
    <scope>NUCLEOTIDE SEQUENCE [LARGE SCALE GENOMIC DNA]</scope>
</reference>